<feature type="region of interest" description="Disordered" evidence="4">
    <location>
        <begin position="452"/>
        <end position="471"/>
    </location>
</feature>
<evidence type="ECO:0000313" key="6">
    <source>
        <dbReference type="Proteomes" id="UP000518266"/>
    </source>
</evidence>
<evidence type="ECO:0008006" key="7">
    <source>
        <dbReference type="Google" id="ProtNLM"/>
    </source>
</evidence>
<sequence length="936" mass="102637">MLRMSRQSIKAGVRGERVSVSLYYMRTTEMEGFQTPAAMSRSPDPPEAADPRQLRRIIAEDAHWFLNTVPSLSNLCLQSIVSTSRERLSTSMPLHVTANLIHDGVYWKRCCEKWGGIRDLTHYGNSWKRMFFEKHMENMIELFIPDVTVPNTFVEMVPLCKDYIKRLNISQLLPPVTEPQKEEEEYGSELIIENEDGPSMDHFDFNIMLDKLANLEELQVVYRVKQCGLNFECKMFEMTDRDCESLAKAVKSCKTLKILRLNLSHMEDTKCRLLVKYLLDHPSLRELDLSHNLIGDKGARAIGKLLNRSSLETLNLCDNNIGGPGAKALAHALSMNSTLLSLNLRLNRLRDEGGQAIGKALLNNNTLLLLHLGANEVTWPSAIALSKVLVQRSTLKSLNLSCNNLGVDGGKALEEAMSNNSSLTECDIRLTEVEEQSASFVNQVVWTNQSLEQRRHARESKTKKTSTARSLHTGAVSVQGAVVVVEAALVAMHYEHWEAESVLAASALCGAGPLVQAPAAPPQAAPPRAVQPTQREAAGAEGDSGAPCVADAEGAAREDGGAADGTVAAFTILPVAVVTSTHRVVVRASRELSQIHENCLRVAGHQLLVGSDVPLQLRAVDCVDSWDVSALWLLRWRCWHKVKAKQLLYMVVYTGHAVLYQHAQRPGERESSCRPESGVGCIPGKVIWVRKGNHVLFKVYILQVHPLTGLHVVVLALILCEETGPLRQVGVLRLHIGKAKALSEPQPGDREVLHALQLLRDVFNPTVPVVKLRLSHVCVDSLMVDLGGGVGISVTVARHLPRPPDVMVADGLPPDAGCSLLHSLDTLRHTFHIHLVLQVVPGVAVPTLHQVDHVEHDQEGQRDVDVAVGAGTVMVHHRLSLVSAVEGEACDLGHLAPGHHPHAAVHQQGQQQAFPVSLLTQGFTQGLLLGPLLQRG</sequence>
<dbReference type="AlphaFoldDB" id="A0A7J5YKS0"/>
<evidence type="ECO:0000256" key="2">
    <source>
        <dbReference type="ARBA" id="ARBA00022490"/>
    </source>
</evidence>
<organism evidence="5 6">
    <name type="scientific">Dissostichus mawsoni</name>
    <name type="common">Antarctic cod</name>
    <dbReference type="NCBI Taxonomy" id="36200"/>
    <lineage>
        <taxon>Eukaryota</taxon>
        <taxon>Metazoa</taxon>
        <taxon>Chordata</taxon>
        <taxon>Craniata</taxon>
        <taxon>Vertebrata</taxon>
        <taxon>Euteleostomi</taxon>
        <taxon>Actinopterygii</taxon>
        <taxon>Neopterygii</taxon>
        <taxon>Teleostei</taxon>
        <taxon>Neoteleostei</taxon>
        <taxon>Acanthomorphata</taxon>
        <taxon>Eupercaria</taxon>
        <taxon>Perciformes</taxon>
        <taxon>Notothenioidei</taxon>
        <taxon>Nototheniidae</taxon>
        <taxon>Dissostichus</taxon>
    </lineage>
</organism>
<feature type="compositionally biased region" description="Basic residues" evidence="4">
    <location>
        <begin position="455"/>
        <end position="466"/>
    </location>
</feature>
<dbReference type="InterPro" id="IPR052410">
    <property type="entry name" value="DRC5"/>
</dbReference>
<proteinExistence type="predicted"/>
<dbReference type="Gene3D" id="3.80.10.10">
    <property type="entry name" value="Ribonuclease Inhibitor"/>
    <property type="match status" value="3"/>
</dbReference>
<dbReference type="PANTHER" id="PTHR24107:SF27">
    <property type="entry name" value="DYNEIN REGULATORY COMPLEX SUBUNIT 5"/>
    <property type="match status" value="1"/>
</dbReference>
<dbReference type="GO" id="GO:0005856">
    <property type="term" value="C:cytoskeleton"/>
    <property type="evidence" value="ECO:0007669"/>
    <property type="project" value="UniProtKB-SubCell"/>
</dbReference>
<accession>A0A7J5YKS0</accession>
<reference evidence="5 6" key="1">
    <citation type="submission" date="2020-03" db="EMBL/GenBank/DDBJ databases">
        <title>Dissostichus mawsoni Genome sequencing and assembly.</title>
        <authorList>
            <person name="Park H."/>
        </authorList>
    </citation>
    <scope>NUCLEOTIDE SEQUENCE [LARGE SCALE GENOMIC DNA]</scope>
    <source>
        <strain evidence="5">DM0001</strain>
        <tissue evidence="5">Muscle</tissue>
    </source>
</reference>
<dbReference type="InterPro" id="IPR001611">
    <property type="entry name" value="Leu-rich_rpt"/>
</dbReference>
<dbReference type="SMART" id="SM00368">
    <property type="entry name" value="LRR_RI"/>
    <property type="match status" value="5"/>
</dbReference>
<dbReference type="PANTHER" id="PTHR24107">
    <property type="entry name" value="YNEIN REGULATORY COMPLEX SUBUNIT 5"/>
    <property type="match status" value="1"/>
</dbReference>
<evidence type="ECO:0000256" key="3">
    <source>
        <dbReference type="ARBA" id="ARBA00023212"/>
    </source>
</evidence>
<dbReference type="InterPro" id="IPR032675">
    <property type="entry name" value="LRR_dom_sf"/>
</dbReference>
<evidence type="ECO:0000313" key="5">
    <source>
        <dbReference type="EMBL" id="KAF3850045.1"/>
    </source>
</evidence>
<feature type="region of interest" description="Disordered" evidence="4">
    <location>
        <begin position="517"/>
        <end position="546"/>
    </location>
</feature>
<dbReference type="Proteomes" id="UP000518266">
    <property type="component" value="Unassembled WGS sequence"/>
</dbReference>
<dbReference type="GO" id="GO:0007018">
    <property type="term" value="P:microtubule-based movement"/>
    <property type="evidence" value="ECO:0007669"/>
    <property type="project" value="TreeGrafter"/>
</dbReference>
<keyword evidence="2" id="KW-0963">Cytoplasm</keyword>
<protein>
    <recommendedName>
        <fullName evidence="7">T-complex-associated-testis-expressed 1</fullName>
    </recommendedName>
</protein>
<gene>
    <name evidence="5" type="ORF">F7725_019764</name>
</gene>
<keyword evidence="3" id="KW-0206">Cytoskeleton</keyword>
<comment type="caution">
    <text evidence="5">The sequence shown here is derived from an EMBL/GenBank/DDBJ whole genome shotgun (WGS) entry which is preliminary data.</text>
</comment>
<dbReference type="Pfam" id="PF13516">
    <property type="entry name" value="LRR_6"/>
    <property type="match status" value="4"/>
</dbReference>
<name>A0A7J5YKS0_DISMA</name>
<dbReference type="SUPFAM" id="SSF52047">
    <property type="entry name" value="RNI-like"/>
    <property type="match status" value="1"/>
</dbReference>
<dbReference type="EMBL" id="JAAKFY010000011">
    <property type="protein sequence ID" value="KAF3850045.1"/>
    <property type="molecule type" value="Genomic_DNA"/>
</dbReference>
<keyword evidence="6" id="KW-1185">Reference proteome</keyword>
<evidence type="ECO:0000256" key="4">
    <source>
        <dbReference type="SAM" id="MobiDB-lite"/>
    </source>
</evidence>
<comment type="subcellular location">
    <subcellularLocation>
        <location evidence="1">Cytoplasm</location>
        <location evidence="1">Cytoskeleton</location>
    </subcellularLocation>
</comment>
<dbReference type="OrthoDB" id="341587at2759"/>
<evidence type="ECO:0000256" key="1">
    <source>
        <dbReference type="ARBA" id="ARBA00004245"/>
    </source>
</evidence>